<dbReference type="RefSeq" id="WP_091587140.1">
    <property type="nucleotide sequence ID" value="NZ_FNDU01000013.1"/>
</dbReference>
<dbReference type="AlphaFoldDB" id="A0A1G8NZ10"/>
<evidence type="ECO:0000313" key="2">
    <source>
        <dbReference type="Proteomes" id="UP000199017"/>
    </source>
</evidence>
<dbReference type="EMBL" id="FNDU01000013">
    <property type="protein sequence ID" value="SDI85246.1"/>
    <property type="molecule type" value="Genomic_DNA"/>
</dbReference>
<protein>
    <submittedName>
        <fullName evidence="1">Uncharacterized protein</fullName>
    </submittedName>
</protein>
<sequence>MRFVTIMLGAGLLFMSGIITGYHYAQSHWLDAKGVSDLVEEEQQVMGVEKEGQENSDDLASDLLKKQAGIKEKGAENIFSNIGQSLDVFNPSSNGN</sequence>
<proteinExistence type="predicted"/>
<name>A0A1G8NZ10_9BACI</name>
<accession>A0A1G8NZ10</accession>
<dbReference type="STRING" id="930129.SAMN05216352_11339"/>
<keyword evidence="2" id="KW-1185">Reference proteome</keyword>
<dbReference type="Proteomes" id="UP000199017">
    <property type="component" value="Unassembled WGS sequence"/>
</dbReference>
<dbReference type="OrthoDB" id="2947673at2"/>
<organism evidence="1 2">
    <name type="scientific">Alteribacillus bidgolensis</name>
    <dbReference type="NCBI Taxonomy" id="930129"/>
    <lineage>
        <taxon>Bacteria</taxon>
        <taxon>Bacillati</taxon>
        <taxon>Bacillota</taxon>
        <taxon>Bacilli</taxon>
        <taxon>Bacillales</taxon>
        <taxon>Bacillaceae</taxon>
        <taxon>Alteribacillus</taxon>
    </lineage>
</organism>
<evidence type="ECO:0000313" key="1">
    <source>
        <dbReference type="EMBL" id="SDI85246.1"/>
    </source>
</evidence>
<reference evidence="1 2" key="1">
    <citation type="submission" date="2016-10" db="EMBL/GenBank/DDBJ databases">
        <authorList>
            <person name="de Groot N.N."/>
        </authorList>
    </citation>
    <scope>NUCLEOTIDE SEQUENCE [LARGE SCALE GENOMIC DNA]</scope>
    <source>
        <strain evidence="2">P4B,CCM 7963,CECT 7998,DSM 25260,IBRC-M 10614,KCTC 13821</strain>
    </source>
</reference>
<gene>
    <name evidence="1" type="ORF">SAMN05216352_11339</name>
</gene>